<keyword evidence="2" id="KW-0805">Transcription regulation</keyword>
<dbReference type="PANTHER" id="PTHR30118">
    <property type="entry name" value="HTH-TYPE TRANSCRIPTIONAL REGULATOR LEUO-RELATED"/>
    <property type="match status" value="1"/>
</dbReference>
<dbReference type="InterPro" id="IPR036388">
    <property type="entry name" value="WH-like_DNA-bd_sf"/>
</dbReference>
<comment type="similarity">
    <text evidence="1">Belongs to the LysR transcriptional regulatory family.</text>
</comment>
<dbReference type="RefSeq" id="WP_345336103.1">
    <property type="nucleotide sequence ID" value="NZ_BAABJZ010000091.1"/>
</dbReference>
<feature type="domain" description="HTH lysR-type" evidence="5">
    <location>
        <begin position="11"/>
        <end position="67"/>
    </location>
</feature>
<dbReference type="PROSITE" id="PS50931">
    <property type="entry name" value="HTH_LYSR"/>
    <property type="match status" value="1"/>
</dbReference>
<dbReference type="Proteomes" id="UP001499988">
    <property type="component" value="Unassembled WGS sequence"/>
</dbReference>
<dbReference type="Pfam" id="PF03466">
    <property type="entry name" value="LysR_substrate"/>
    <property type="match status" value="1"/>
</dbReference>
<dbReference type="SUPFAM" id="SSF46785">
    <property type="entry name" value="Winged helix' DNA-binding domain"/>
    <property type="match status" value="1"/>
</dbReference>
<proteinExistence type="inferred from homology"/>
<dbReference type="Pfam" id="PF00126">
    <property type="entry name" value="HTH_1"/>
    <property type="match status" value="1"/>
</dbReference>
<comment type="caution">
    <text evidence="6">The sequence shown here is derived from an EMBL/GenBank/DDBJ whole genome shotgun (WGS) entry which is preliminary data.</text>
</comment>
<protein>
    <submittedName>
        <fullName evidence="6">LysR family transcriptional regulator</fullName>
    </submittedName>
</protein>
<dbReference type="Gene3D" id="1.10.10.10">
    <property type="entry name" value="Winged helix-like DNA-binding domain superfamily/Winged helix DNA-binding domain"/>
    <property type="match status" value="1"/>
</dbReference>
<reference evidence="7" key="1">
    <citation type="journal article" date="2019" name="Int. J. Syst. Evol. Microbiol.">
        <title>The Global Catalogue of Microorganisms (GCM) 10K type strain sequencing project: providing services to taxonomists for standard genome sequencing and annotation.</title>
        <authorList>
            <consortium name="The Broad Institute Genomics Platform"/>
            <consortium name="The Broad Institute Genome Sequencing Center for Infectious Disease"/>
            <person name="Wu L."/>
            <person name="Ma J."/>
        </authorList>
    </citation>
    <scope>NUCLEOTIDE SEQUENCE [LARGE SCALE GENOMIC DNA]</scope>
    <source>
        <strain evidence="7">JCM 18401</strain>
    </source>
</reference>
<gene>
    <name evidence="6" type="ORF">GCM10023333_28570</name>
</gene>
<evidence type="ECO:0000256" key="4">
    <source>
        <dbReference type="ARBA" id="ARBA00023163"/>
    </source>
</evidence>
<evidence type="ECO:0000313" key="6">
    <source>
        <dbReference type="EMBL" id="GAA4893690.1"/>
    </source>
</evidence>
<accession>A0ABP9F433</accession>
<dbReference type="CDD" id="cd05466">
    <property type="entry name" value="PBP2_LTTR_substrate"/>
    <property type="match status" value="1"/>
</dbReference>
<dbReference type="InterPro" id="IPR036390">
    <property type="entry name" value="WH_DNA-bd_sf"/>
</dbReference>
<dbReference type="InterPro" id="IPR000847">
    <property type="entry name" value="LysR_HTH_N"/>
</dbReference>
<keyword evidence="3" id="KW-0238">DNA-binding</keyword>
<evidence type="ECO:0000259" key="5">
    <source>
        <dbReference type="PROSITE" id="PS50931"/>
    </source>
</evidence>
<keyword evidence="7" id="KW-1185">Reference proteome</keyword>
<sequence>MLNEQQLLKKDFNLLMLLKILGEEKNTSKAAQRMFVTQSTVSKGVKKLRQEFNDELFTRHKDGLMPTDYCNELLEKLPCVFNALSSIYEGKVIDDIENYSGNISIAVNTMLFNPFAVRTVKHFNKIAPNATVEVKNWGWQTEKDLINGNINIGINYFPLKISKEILSKPICDIPRQICARKSHPLLSLNRLPKIEDLAAYPFILMDLPNYSNHRTFIEQTLIDANYTPKVILRSDNSYLCSEILKETDAIMPVASISESFLDSELSIIERDPNIKIAENQIALHYTLTSKGSVLTNWIAKEVEKIVKDIFTANK</sequence>
<evidence type="ECO:0000256" key="3">
    <source>
        <dbReference type="ARBA" id="ARBA00023125"/>
    </source>
</evidence>
<evidence type="ECO:0000256" key="2">
    <source>
        <dbReference type="ARBA" id="ARBA00023015"/>
    </source>
</evidence>
<evidence type="ECO:0000313" key="7">
    <source>
        <dbReference type="Proteomes" id="UP001499988"/>
    </source>
</evidence>
<dbReference type="EMBL" id="BAABJZ010000091">
    <property type="protein sequence ID" value="GAA4893690.1"/>
    <property type="molecule type" value="Genomic_DNA"/>
</dbReference>
<keyword evidence="4" id="KW-0804">Transcription</keyword>
<dbReference type="PRINTS" id="PR00039">
    <property type="entry name" value="HTHLYSR"/>
</dbReference>
<dbReference type="SUPFAM" id="SSF53850">
    <property type="entry name" value="Periplasmic binding protein-like II"/>
    <property type="match status" value="1"/>
</dbReference>
<dbReference type="InterPro" id="IPR005119">
    <property type="entry name" value="LysR_subst-bd"/>
</dbReference>
<evidence type="ECO:0000256" key="1">
    <source>
        <dbReference type="ARBA" id="ARBA00009437"/>
    </source>
</evidence>
<organism evidence="6 7">
    <name type="scientific">Ferrimonas pelagia</name>
    <dbReference type="NCBI Taxonomy" id="1177826"/>
    <lineage>
        <taxon>Bacteria</taxon>
        <taxon>Pseudomonadati</taxon>
        <taxon>Pseudomonadota</taxon>
        <taxon>Gammaproteobacteria</taxon>
        <taxon>Alteromonadales</taxon>
        <taxon>Ferrimonadaceae</taxon>
        <taxon>Ferrimonas</taxon>
    </lineage>
</organism>
<dbReference type="Gene3D" id="3.40.190.10">
    <property type="entry name" value="Periplasmic binding protein-like II"/>
    <property type="match status" value="2"/>
</dbReference>
<name>A0ABP9F433_9GAMM</name>
<dbReference type="InterPro" id="IPR050389">
    <property type="entry name" value="LysR-type_TF"/>
</dbReference>
<dbReference type="PANTHER" id="PTHR30118:SF15">
    <property type="entry name" value="TRANSCRIPTIONAL REGULATORY PROTEIN"/>
    <property type="match status" value="1"/>
</dbReference>